<dbReference type="InterPro" id="IPR016195">
    <property type="entry name" value="Pol/histidinol_Pase-like"/>
</dbReference>
<dbReference type="InterPro" id="IPR004805">
    <property type="entry name" value="DnaE2/DnaE/PolC"/>
</dbReference>
<keyword evidence="5 11" id="KW-0808">Transferase</keyword>
<dbReference type="Gene3D" id="1.10.10.1600">
    <property type="entry name" value="Bacterial DNA polymerase III alpha subunit, thumb domain"/>
    <property type="match status" value="1"/>
</dbReference>
<dbReference type="Pfam" id="PF02811">
    <property type="entry name" value="PHP"/>
    <property type="match status" value="1"/>
</dbReference>
<dbReference type="GO" id="GO:0005737">
    <property type="term" value="C:cytoplasm"/>
    <property type="evidence" value="ECO:0007669"/>
    <property type="project" value="UniProtKB-SubCell"/>
</dbReference>
<dbReference type="PANTHER" id="PTHR32294:SF0">
    <property type="entry name" value="DNA POLYMERASE III SUBUNIT ALPHA"/>
    <property type="match status" value="1"/>
</dbReference>
<dbReference type="InterPro" id="IPR004365">
    <property type="entry name" value="NA-bd_OB_tRNA"/>
</dbReference>
<comment type="subcellular location">
    <subcellularLocation>
        <location evidence="1">Cytoplasm</location>
    </subcellularLocation>
</comment>
<dbReference type="GO" id="GO:0006260">
    <property type="term" value="P:DNA replication"/>
    <property type="evidence" value="ECO:0007669"/>
    <property type="project" value="UniProtKB-KW"/>
</dbReference>
<dbReference type="InterPro" id="IPR041931">
    <property type="entry name" value="DNA_pol3_alpha_thumb_dom"/>
</dbReference>
<comment type="caution">
    <text evidence="11">The sequence shown here is derived from an EMBL/GenBank/DDBJ whole genome shotgun (WGS) entry which is preliminary data.</text>
</comment>
<dbReference type="EC" id="2.7.7.7" evidence="2"/>
<sequence length="1148" mass="129570">MTQKTFSHLRVSSEFSISQGLLTINQLVDCAKKHSVPSLALTDKSNMFAMVKFFTKCEAEGIKPISGSSIRVKFDDDDTSHELLCLAKNNDGHKNLMKVISKAHNNYSYQSPIINFNDLEDFKNGIIVISGGKGSHLFELLRRNKITDAQKRIDQFIGIFKDDFFIEIQKTNRPDEQAYITNVIPLSNEKGIPLVVTNDVLFSEKHDYETHETKVCINTGRTLNDPNRQKPFSIEQYFKSPDEMHSLFKGFEEIIDNTNEVAKKCNVSLYTKGYFLPEYPVPKEHNFDSYIADLSNKRLSKLIQAFDADKKRIYEQRLDYELDQIKKMGFSSYFLIVYDFIQWSKDNDVPVGPGRGSGAGSLVAYSLGITALDPIAHGLLFERFLNPERISMPDFDIDFCMDKRDSVIEYVSKKYGSEAVSQIATFGTMAARAVVRDVARAMGKPYALGDRISKMIPFAPGMTLDKAKHEQPVFAQTAKNDPEVREVVDLAYKLEGIARNVGKHAGGVVIAPGNLSDFCPIYNDRQSSSIMTQYDKDDVEKIGLVKFDFLGLRTLTVIDRALKSINSSFSENEKKLDLDNIPLDDQKVFDLLSSGKTMAVFQLESTGMRDLIKKLKPTKFEEITALLALYRPGPLNSGMHTTFVDRKHGRSPVTYPHELLEPVLSETYGVIVYQEQVMEAARVLAGYSMGQADILRRVMGKKKIEEMEEQREIFVKGCENNSIPERTAKKIFELIEQFAEYGFNKSHSAAYAVISYQTAYLKTYYPEHFMAAVLSTELGNTDKIHALIQECKRMSINVLKPNILTSNKMFVVNENNDIEYGLGAIKGVADSFIKHVSEIRKAGTFYDLWDFSKKVDIKLGGKKSLEALSQAGAFDSIAPSRTIAIACVEDMLKDGSKNSNKLMSVGGDLFSSLEENFDPYEKYKNTLDMNLSELLSLERKSLGYYLSGHPVNAIEKKIRCLRSTKINNLNQETKKTSIVSLINSVRQIKDKKGKPLTFINFDDGTGVMDGIVPNDVLEKCHDLLKDGNILVLKGIVEIDDYRSQEVGDSMYRMRVKEVVSVDNELSKKINEVTINLEKSDLISLEEFSEKLDKINKDFWHTSGSKLNVKVITNDSEAIIDIGDRFKFEPNLQNLNLLDEIFGINALEI</sequence>
<dbReference type="InterPro" id="IPR011708">
    <property type="entry name" value="DNA_pol3_alpha_NTPase_dom"/>
</dbReference>
<feature type="domain" description="Polymerase/histidinol phosphatase N-terminal" evidence="10">
    <location>
        <begin position="7"/>
        <end position="74"/>
    </location>
</feature>
<evidence type="ECO:0000256" key="5">
    <source>
        <dbReference type="ARBA" id="ARBA00022679"/>
    </source>
</evidence>
<dbReference type="GO" id="GO:0008408">
    <property type="term" value="F:3'-5' exonuclease activity"/>
    <property type="evidence" value="ECO:0007669"/>
    <property type="project" value="InterPro"/>
</dbReference>
<keyword evidence="8" id="KW-0239">DNA-directed DNA polymerase</keyword>
<dbReference type="Gene3D" id="1.10.150.870">
    <property type="match status" value="1"/>
</dbReference>
<dbReference type="SMART" id="SM00481">
    <property type="entry name" value="POLIIIAc"/>
    <property type="match status" value="1"/>
</dbReference>
<evidence type="ECO:0000256" key="4">
    <source>
        <dbReference type="ARBA" id="ARBA00022490"/>
    </source>
</evidence>
<gene>
    <name evidence="11" type="primary">dnaE</name>
    <name evidence="11" type="ORF">ISQ64_01385</name>
</gene>
<dbReference type="NCBIfam" id="TIGR00594">
    <property type="entry name" value="polc"/>
    <property type="match status" value="1"/>
</dbReference>
<protein>
    <recommendedName>
        <fullName evidence="3">DNA polymerase III subunit alpha</fullName>
        <ecNumber evidence="2">2.7.7.7</ecNumber>
    </recommendedName>
</protein>
<evidence type="ECO:0000256" key="7">
    <source>
        <dbReference type="ARBA" id="ARBA00022705"/>
    </source>
</evidence>
<evidence type="ECO:0000256" key="1">
    <source>
        <dbReference type="ARBA" id="ARBA00004496"/>
    </source>
</evidence>
<proteinExistence type="predicted"/>
<evidence type="ECO:0000313" key="12">
    <source>
        <dbReference type="Proteomes" id="UP000711391"/>
    </source>
</evidence>
<reference evidence="11" key="1">
    <citation type="submission" date="2020-10" db="EMBL/GenBank/DDBJ databases">
        <title>Microbiome of the Black Sea water column analyzed by genome centric metagenomics.</title>
        <authorList>
            <person name="Cabello-Yeves P.J."/>
            <person name="Callieri C."/>
            <person name="Picazo A."/>
            <person name="Mehrshad M."/>
            <person name="Haro-Moreno J.M."/>
            <person name="Roda-Garcia J."/>
            <person name="Dzembekova N."/>
            <person name="Slabakova V."/>
            <person name="Slabakova N."/>
            <person name="Moncheva S."/>
            <person name="Rodriguez-Valera F."/>
        </authorList>
    </citation>
    <scope>NUCLEOTIDE SEQUENCE</scope>
    <source>
        <strain evidence="11">BS307-5m-G50</strain>
    </source>
</reference>
<keyword evidence="7" id="KW-0235">DNA replication</keyword>
<evidence type="ECO:0000256" key="2">
    <source>
        <dbReference type="ARBA" id="ARBA00012417"/>
    </source>
</evidence>
<dbReference type="Pfam" id="PF01336">
    <property type="entry name" value="tRNA_anti-codon"/>
    <property type="match status" value="1"/>
</dbReference>
<keyword evidence="6 11" id="KW-0548">Nucleotidyltransferase</keyword>
<evidence type="ECO:0000313" key="11">
    <source>
        <dbReference type="EMBL" id="MBL6818039.1"/>
    </source>
</evidence>
<accession>A0A937ID13</accession>
<dbReference type="InterPro" id="IPR003141">
    <property type="entry name" value="Pol/His_phosphatase_N"/>
</dbReference>
<dbReference type="SUPFAM" id="SSF89550">
    <property type="entry name" value="PHP domain-like"/>
    <property type="match status" value="1"/>
</dbReference>
<evidence type="ECO:0000256" key="3">
    <source>
        <dbReference type="ARBA" id="ARBA00019114"/>
    </source>
</evidence>
<organism evidence="11 12">
    <name type="scientific">SAR86 cluster bacterium</name>
    <dbReference type="NCBI Taxonomy" id="2030880"/>
    <lineage>
        <taxon>Bacteria</taxon>
        <taxon>Pseudomonadati</taxon>
        <taxon>Pseudomonadota</taxon>
        <taxon>Gammaproteobacteria</taxon>
        <taxon>SAR86 cluster</taxon>
    </lineage>
</organism>
<comment type="catalytic activity">
    <reaction evidence="9">
        <text>DNA(n) + a 2'-deoxyribonucleoside 5'-triphosphate = DNA(n+1) + diphosphate</text>
        <dbReference type="Rhea" id="RHEA:22508"/>
        <dbReference type="Rhea" id="RHEA-COMP:17339"/>
        <dbReference type="Rhea" id="RHEA-COMP:17340"/>
        <dbReference type="ChEBI" id="CHEBI:33019"/>
        <dbReference type="ChEBI" id="CHEBI:61560"/>
        <dbReference type="ChEBI" id="CHEBI:173112"/>
        <dbReference type="EC" id="2.7.7.7"/>
    </reaction>
</comment>
<evidence type="ECO:0000259" key="10">
    <source>
        <dbReference type="SMART" id="SM00481"/>
    </source>
</evidence>
<dbReference type="InterPro" id="IPR004013">
    <property type="entry name" value="PHP_dom"/>
</dbReference>
<dbReference type="Pfam" id="PF14579">
    <property type="entry name" value="HHH_6"/>
    <property type="match status" value="1"/>
</dbReference>
<dbReference type="NCBIfam" id="NF004226">
    <property type="entry name" value="PRK05673.1"/>
    <property type="match status" value="1"/>
</dbReference>
<dbReference type="PANTHER" id="PTHR32294">
    <property type="entry name" value="DNA POLYMERASE III SUBUNIT ALPHA"/>
    <property type="match status" value="1"/>
</dbReference>
<evidence type="ECO:0000256" key="6">
    <source>
        <dbReference type="ARBA" id="ARBA00022695"/>
    </source>
</evidence>
<keyword evidence="4" id="KW-0963">Cytoplasm</keyword>
<dbReference type="GO" id="GO:0003676">
    <property type="term" value="F:nucleic acid binding"/>
    <property type="evidence" value="ECO:0007669"/>
    <property type="project" value="InterPro"/>
</dbReference>
<dbReference type="Proteomes" id="UP000711391">
    <property type="component" value="Unassembled WGS sequence"/>
</dbReference>
<dbReference type="InterPro" id="IPR029460">
    <property type="entry name" value="DNAPol_HHH"/>
</dbReference>
<dbReference type="Pfam" id="PF07733">
    <property type="entry name" value="DNA_pol3_alpha"/>
    <property type="match status" value="1"/>
</dbReference>
<dbReference type="GO" id="GO:0003887">
    <property type="term" value="F:DNA-directed DNA polymerase activity"/>
    <property type="evidence" value="ECO:0007669"/>
    <property type="project" value="UniProtKB-KW"/>
</dbReference>
<evidence type="ECO:0000256" key="8">
    <source>
        <dbReference type="ARBA" id="ARBA00022932"/>
    </source>
</evidence>
<dbReference type="Gene3D" id="3.20.20.140">
    <property type="entry name" value="Metal-dependent hydrolases"/>
    <property type="match status" value="1"/>
</dbReference>
<dbReference type="CDD" id="cd04485">
    <property type="entry name" value="DnaE_OBF"/>
    <property type="match status" value="1"/>
</dbReference>
<name>A0A937ID13_9GAMM</name>
<dbReference type="AlphaFoldDB" id="A0A937ID13"/>
<dbReference type="EMBL" id="JADHQD010000005">
    <property type="protein sequence ID" value="MBL6818039.1"/>
    <property type="molecule type" value="Genomic_DNA"/>
</dbReference>
<dbReference type="Pfam" id="PF17657">
    <property type="entry name" value="DNA_pol3_finger"/>
    <property type="match status" value="1"/>
</dbReference>
<evidence type="ECO:0000256" key="9">
    <source>
        <dbReference type="ARBA" id="ARBA00049244"/>
    </source>
</evidence>
<dbReference type="InterPro" id="IPR040982">
    <property type="entry name" value="DNA_pol3_finger"/>
</dbReference>